<dbReference type="Gene3D" id="3.60.10.10">
    <property type="entry name" value="Endonuclease/exonuclease/phosphatase"/>
    <property type="match status" value="1"/>
</dbReference>
<dbReference type="EMBL" id="CALNXI010000440">
    <property type="protein sequence ID" value="CAH3027179.1"/>
    <property type="molecule type" value="Genomic_DNA"/>
</dbReference>
<reference evidence="1 2" key="1">
    <citation type="submission" date="2022-05" db="EMBL/GenBank/DDBJ databases">
        <authorList>
            <consortium name="Genoscope - CEA"/>
            <person name="William W."/>
        </authorList>
    </citation>
    <scope>NUCLEOTIDE SEQUENCE [LARGE SCALE GENOMIC DNA]</scope>
</reference>
<dbReference type="SUPFAM" id="SSF56219">
    <property type="entry name" value="DNase I-like"/>
    <property type="match status" value="1"/>
</dbReference>
<evidence type="ECO:0000313" key="1">
    <source>
        <dbReference type="EMBL" id="CAH3027179.1"/>
    </source>
</evidence>
<comment type="caution">
    <text evidence="1">The sequence shown here is derived from an EMBL/GenBank/DDBJ whole genome shotgun (WGS) entry which is preliminary data.</text>
</comment>
<dbReference type="InterPro" id="IPR036691">
    <property type="entry name" value="Endo/exonu/phosph_ase_sf"/>
</dbReference>
<dbReference type="Proteomes" id="UP001159427">
    <property type="component" value="Unassembled WGS sequence"/>
</dbReference>
<keyword evidence="2" id="KW-1185">Reference proteome</keyword>
<accession>A0ABN8MET0</accession>
<evidence type="ECO:0000313" key="2">
    <source>
        <dbReference type="Proteomes" id="UP001159427"/>
    </source>
</evidence>
<name>A0ABN8MET0_9CNID</name>
<sequence length="235" mass="26543">MAAANLTKESNCHNCNDLHPSEHSLVQRIVISRDNLLSHRKFGWKPPMEAMITCKALGIPKYRGKPGGQCRRLRACCLNRQEQNISVVTGNREGTYKMRVKPSEFAVPKFMFINICSLTNTKNQVRAPIALEADMKNMDIDICVVSETYLKQDIPNAIVNIPNYSILRRDRNWAGTDKRSKGGVAIYIRNNLHVVNAYRSDLYEMICVIILLPTGHGMLISALYNPPSTITRNVI</sequence>
<protein>
    <submittedName>
        <fullName evidence="1">Uncharacterized protein</fullName>
    </submittedName>
</protein>
<gene>
    <name evidence="1" type="ORF">PEVE_00030989</name>
</gene>
<organism evidence="1 2">
    <name type="scientific">Porites evermanni</name>
    <dbReference type="NCBI Taxonomy" id="104178"/>
    <lineage>
        <taxon>Eukaryota</taxon>
        <taxon>Metazoa</taxon>
        <taxon>Cnidaria</taxon>
        <taxon>Anthozoa</taxon>
        <taxon>Hexacorallia</taxon>
        <taxon>Scleractinia</taxon>
        <taxon>Fungiina</taxon>
        <taxon>Poritidae</taxon>
        <taxon>Porites</taxon>
    </lineage>
</organism>
<proteinExistence type="predicted"/>